<evidence type="ECO:0000313" key="1">
    <source>
        <dbReference type="EMBL" id="JAD73741.1"/>
    </source>
</evidence>
<name>A0A0A9CDT1_ARUDO</name>
<sequence>MTIAVCACNDNQRTPAVAAICLMVHTHIMCTTPARQATRKHLHASSKPTSLMHLPGVCFSS</sequence>
<dbReference type="AlphaFoldDB" id="A0A0A9CDT1"/>
<proteinExistence type="predicted"/>
<reference evidence="1" key="1">
    <citation type="submission" date="2014-09" db="EMBL/GenBank/DDBJ databases">
        <authorList>
            <person name="Magalhaes I.L.F."/>
            <person name="Oliveira U."/>
            <person name="Santos F.R."/>
            <person name="Vidigal T.H.D.A."/>
            <person name="Brescovit A.D."/>
            <person name="Santos A.J."/>
        </authorList>
    </citation>
    <scope>NUCLEOTIDE SEQUENCE</scope>
    <source>
        <tissue evidence="1">Shoot tissue taken approximately 20 cm above the soil surface</tissue>
    </source>
</reference>
<organism evidence="1">
    <name type="scientific">Arundo donax</name>
    <name type="common">Giant reed</name>
    <name type="synonym">Donax arundinaceus</name>
    <dbReference type="NCBI Taxonomy" id="35708"/>
    <lineage>
        <taxon>Eukaryota</taxon>
        <taxon>Viridiplantae</taxon>
        <taxon>Streptophyta</taxon>
        <taxon>Embryophyta</taxon>
        <taxon>Tracheophyta</taxon>
        <taxon>Spermatophyta</taxon>
        <taxon>Magnoliopsida</taxon>
        <taxon>Liliopsida</taxon>
        <taxon>Poales</taxon>
        <taxon>Poaceae</taxon>
        <taxon>PACMAD clade</taxon>
        <taxon>Arundinoideae</taxon>
        <taxon>Arundineae</taxon>
        <taxon>Arundo</taxon>
    </lineage>
</organism>
<dbReference type="EMBL" id="GBRH01224154">
    <property type="protein sequence ID" value="JAD73741.1"/>
    <property type="molecule type" value="Transcribed_RNA"/>
</dbReference>
<protein>
    <submittedName>
        <fullName evidence="1">Uncharacterized protein</fullName>
    </submittedName>
</protein>
<reference evidence="1" key="2">
    <citation type="journal article" date="2015" name="Data Brief">
        <title>Shoot transcriptome of the giant reed, Arundo donax.</title>
        <authorList>
            <person name="Barrero R.A."/>
            <person name="Guerrero F.D."/>
            <person name="Moolhuijzen P."/>
            <person name="Goolsby J.A."/>
            <person name="Tidwell J."/>
            <person name="Bellgard S.E."/>
            <person name="Bellgard M.I."/>
        </authorList>
    </citation>
    <scope>NUCLEOTIDE SEQUENCE</scope>
    <source>
        <tissue evidence="1">Shoot tissue taken approximately 20 cm above the soil surface</tissue>
    </source>
</reference>
<accession>A0A0A9CDT1</accession>